<evidence type="ECO:0000313" key="1">
    <source>
        <dbReference type="EMBL" id="TQL74186.1"/>
    </source>
</evidence>
<keyword evidence="2" id="KW-1185">Reference proteome</keyword>
<dbReference type="EMBL" id="VFOU01000001">
    <property type="protein sequence ID" value="TQL74186.1"/>
    <property type="molecule type" value="Genomic_DNA"/>
</dbReference>
<organism evidence="1 2">
    <name type="scientific">Enteractinococcus coprophilus</name>
    <dbReference type="NCBI Taxonomy" id="1027633"/>
    <lineage>
        <taxon>Bacteria</taxon>
        <taxon>Bacillati</taxon>
        <taxon>Actinomycetota</taxon>
        <taxon>Actinomycetes</taxon>
        <taxon>Micrococcales</taxon>
        <taxon>Micrococcaceae</taxon>
    </lineage>
</organism>
<sequence length="86" mass="9407">MSGRIPDRYVRLPPVDGISPARWDHVGDTGVSRALGIICRERRRKSHGTVTLGGPTRTRVRAGRARIVWSTRPARAATTGMMKVSG</sequence>
<dbReference type="RefSeq" id="WP_246057176.1">
    <property type="nucleotide sequence ID" value="NZ_BAABAN010000016.1"/>
</dbReference>
<proteinExistence type="predicted"/>
<reference evidence="1 2" key="1">
    <citation type="submission" date="2019-06" db="EMBL/GenBank/DDBJ databases">
        <title>Sequencing the genomes of 1000 actinobacteria strains.</title>
        <authorList>
            <person name="Klenk H.-P."/>
        </authorList>
    </citation>
    <scope>NUCLEOTIDE SEQUENCE [LARGE SCALE GENOMIC DNA]</scope>
    <source>
        <strain evidence="1 2">DSM 24083</strain>
    </source>
</reference>
<dbReference type="AlphaFoldDB" id="A0A543ANR8"/>
<name>A0A543ANR8_9MICC</name>
<comment type="caution">
    <text evidence="1">The sequence shown here is derived from an EMBL/GenBank/DDBJ whole genome shotgun (WGS) entry which is preliminary data.</text>
</comment>
<accession>A0A543ANR8</accession>
<gene>
    <name evidence="1" type="ORF">FB556_0639</name>
</gene>
<dbReference type="Proteomes" id="UP000319746">
    <property type="component" value="Unassembled WGS sequence"/>
</dbReference>
<evidence type="ECO:0000313" key="2">
    <source>
        <dbReference type="Proteomes" id="UP000319746"/>
    </source>
</evidence>
<protein>
    <submittedName>
        <fullName evidence="1">Uncharacterized protein</fullName>
    </submittedName>
</protein>